<feature type="domain" description="Major facilitator superfamily (MFS) profile" evidence="5">
    <location>
        <begin position="218"/>
        <end position="405"/>
    </location>
</feature>
<dbReference type="GO" id="GO:0022857">
    <property type="term" value="F:transmembrane transporter activity"/>
    <property type="evidence" value="ECO:0007669"/>
    <property type="project" value="InterPro"/>
</dbReference>
<organism evidence="6 7">
    <name type="scientific">Pelagovum pacificum</name>
    <dbReference type="NCBI Taxonomy" id="2588711"/>
    <lineage>
        <taxon>Bacteria</taxon>
        <taxon>Pseudomonadati</taxon>
        <taxon>Pseudomonadota</taxon>
        <taxon>Alphaproteobacteria</taxon>
        <taxon>Rhodobacterales</taxon>
        <taxon>Paracoccaceae</taxon>
        <taxon>Pelagovum</taxon>
    </lineage>
</organism>
<accession>A0A5C5GBY1</accession>
<keyword evidence="1 4" id="KW-0812">Transmembrane</keyword>
<dbReference type="InterPro" id="IPR020846">
    <property type="entry name" value="MFS_dom"/>
</dbReference>
<dbReference type="PROSITE" id="PS50850">
    <property type="entry name" value="MFS"/>
    <property type="match status" value="1"/>
</dbReference>
<dbReference type="OrthoDB" id="8558006at2"/>
<gene>
    <name evidence="6" type="ORF">FHY64_03195</name>
</gene>
<feature type="transmembrane region" description="Helical" evidence="4">
    <location>
        <begin position="168"/>
        <end position="191"/>
    </location>
</feature>
<sequence length="405" mass="41969">MTLPDDRLARRNVALLIAASAIIGAQMPLLFIVGGLAGGMLAGNPCFATLPITCIVFGSMTTAPWLSALMQRFGRRAGFFVGITGGACGAAISAYGLSVGSYPLFLLGSYFTGIYMSAQGFYRFAAADLASDLFRPKAISFVLAGGLVSAILGPQLNKLVMDGFAIPFLGSYLVVIGLNLFGLLLFPFLAVSKSEARSDQAEPGPPPRTRRQLLGDARIQTAMICGMVSYALMNLVMTSTPLAVVGCGFDASRASDIVSAHVLAMYVPSFFTGHLIARFGAPKIIAIGLAILAAAGAVGLAGVELTHFFGALILLGLGWNFGYIGATSMLAGSHRPEERGAAQGLNDMLVFGCVTIASLASGSLMNCAGGTPQEGWTAVNLAMAPFLCLAGAALIRLALRPRQPA</sequence>
<feature type="transmembrane region" description="Helical" evidence="4">
    <location>
        <begin position="217"/>
        <end position="237"/>
    </location>
</feature>
<feature type="transmembrane region" description="Helical" evidence="4">
    <location>
        <begin position="377"/>
        <end position="399"/>
    </location>
</feature>
<dbReference type="InterPro" id="IPR036259">
    <property type="entry name" value="MFS_trans_sf"/>
</dbReference>
<dbReference type="Gene3D" id="1.20.1250.20">
    <property type="entry name" value="MFS general substrate transporter like domains"/>
    <property type="match status" value="1"/>
</dbReference>
<dbReference type="SUPFAM" id="SSF103473">
    <property type="entry name" value="MFS general substrate transporter"/>
    <property type="match status" value="1"/>
</dbReference>
<evidence type="ECO:0000256" key="2">
    <source>
        <dbReference type="ARBA" id="ARBA00022989"/>
    </source>
</evidence>
<feature type="transmembrane region" description="Helical" evidence="4">
    <location>
        <begin position="47"/>
        <end position="66"/>
    </location>
</feature>
<keyword evidence="3 4" id="KW-0472">Membrane</keyword>
<feature type="transmembrane region" description="Helical" evidence="4">
    <location>
        <begin position="78"/>
        <end position="98"/>
    </location>
</feature>
<evidence type="ECO:0000256" key="1">
    <source>
        <dbReference type="ARBA" id="ARBA00022692"/>
    </source>
</evidence>
<dbReference type="PANTHER" id="PTHR23534">
    <property type="entry name" value="MFS PERMEASE"/>
    <property type="match status" value="1"/>
</dbReference>
<dbReference type="EMBL" id="VFFF01000001">
    <property type="protein sequence ID" value="TNY32315.1"/>
    <property type="molecule type" value="Genomic_DNA"/>
</dbReference>
<feature type="transmembrane region" description="Helical" evidence="4">
    <location>
        <begin position="344"/>
        <end position="365"/>
    </location>
</feature>
<evidence type="ECO:0000259" key="5">
    <source>
        <dbReference type="PROSITE" id="PS50850"/>
    </source>
</evidence>
<feature type="transmembrane region" description="Helical" evidence="4">
    <location>
        <begin position="284"/>
        <end position="303"/>
    </location>
</feature>
<proteinExistence type="predicted"/>
<dbReference type="RefSeq" id="WP_140192994.1">
    <property type="nucleotide sequence ID" value="NZ_CP065915.1"/>
</dbReference>
<feature type="transmembrane region" description="Helical" evidence="4">
    <location>
        <begin position="257"/>
        <end position="277"/>
    </location>
</feature>
<keyword evidence="7" id="KW-1185">Reference proteome</keyword>
<evidence type="ECO:0000256" key="4">
    <source>
        <dbReference type="SAM" id="Phobius"/>
    </source>
</evidence>
<reference evidence="6 7" key="1">
    <citation type="submission" date="2019-06" db="EMBL/GenBank/DDBJ databases">
        <title>Genome of new Rhodobacteraceae sp. SM1903.</title>
        <authorList>
            <person name="Ren X."/>
        </authorList>
    </citation>
    <scope>NUCLEOTIDE SEQUENCE [LARGE SCALE GENOMIC DNA]</scope>
    <source>
        <strain evidence="6 7">SM1903</strain>
    </source>
</reference>
<protein>
    <submittedName>
        <fullName evidence="6">MFS transporter</fullName>
    </submittedName>
</protein>
<dbReference type="Pfam" id="PF07690">
    <property type="entry name" value="MFS_1"/>
    <property type="match status" value="1"/>
</dbReference>
<comment type="caution">
    <text evidence="6">The sequence shown here is derived from an EMBL/GenBank/DDBJ whole genome shotgun (WGS) entry which is preliminary data.</text>
</comment>
<evidence type="ECO:0000313" key="6">
    <source>
        <dbReference type="EMBL" id="TNY32315.1"/>
    </source>
</evidence>
<keyword evidence="2 4" id="KW-1133">Transmembrane helix</keyword>
<dbReference type="PANTHER" id="PTHR23534:SF1">
    <property type="entry name" value="MAJOR FACILITATOR SUPERFAMILY PROTEIN"/>
    <property type="match status" value="1"/>
</dbReference>
<feature type="transmembrane region" description="Helical" evidence="4">
    <location>
        <begin position="12"/>
        <end position="41"/>
    </location>
</feature>
<evidence type="ECO:0000256" key="3">
    <source>
        <dbReference type="ARBA" id="ARBA00023136"/>
    </source>
</evidence>
<feature type="transmembrane region" description="Helical" evidence="4">
    <location>
        <begin position="138"/>
        <end position="156"/>
    </location>
</feature>
<name>A0A5C5GBY1_9RHOB</name>
<dbReference type="AlphaFoldDB" id="A0A5C5GBY1"/>
<feature type="transmembrane region" description="Helical" evidence="4">
    <location>
        <begin position="309"/>
        <end position="332"/>
    </location>
</feature>
<dbReference type="InterPro" id="IPR011701">
    <property type="entry name" value="MFS"/>
</dbReference>
<dbReference type="Proteomes" id="UP000314011">
    <property type="component" value="Unassembled WGS sequence"/>
</dbReference>
<feature type="transmembrane region" description="Helical" evidence="4">
    <location>
        <begin position="104"/>
        <end position="126"/>
    </location>
</feature>
<evidence type="ECO:0000313" key="7">
    <source>
        <dbReference type="Proteomes" id="UP000314011"/>
    </source>
</evidence>